<comment type="caution">
    <text evidence="2">The sequence shown here is derived from an EMBL/GenBank/DDBJ whole genome shotgun (WGS) entry which is preliminary data.</text>
</comment>
<feature type="transmembrane region" description="Helical" evidence="1">
    <location>
        <begin position="169"/>
        <end position="190"/>
    </location>
</feature>
<dbReference type="Proteomes" id="UP000053681">
    <property type="component" value="Unassembled WGS sequence"/>
</dbReference>
<keyword evidence="1" id="KW-1133">Transmembrane helix</keyword>
<keyword evidence="1" id="KW-0812">Transmembrane</keyword>
<protein>
    <recommendedName>
        <fullName evidence="4">DUF2812 domain-containing protein</fullName>
    </recommendedName>
</protein>
<name>A0A0V8JJH2_9BACI</name>
<feature type="transmembrane region" description="Helical" evidence="1">
    <location>
        <begin position="111"/>
        <end position="130"/>
    </location>
</feature>
<dbReference type="InterPro" id="IPR021359">
    <property type="entry name" value="DUF2812"/>
</dbReference>
<dbReference type="RefSeq" id="WP_061785544.1">
    <property type="nucleotide sequence ID" value="NZ_KQ758665.1"/>
</dbReference>
<keyword evidence="1" id="KW-0472">Membrane</keyword>
<evidence type="ECO:0008006" key="4">
    <source>
        <dbReference type="Google" id="ProtNLM"/>
    </source>
</evidence>
<reference evidence="2 3" key="1">
    <citation type="submission" date="2015-11" db="EMBL/GenBank/DDBJ databases">
        <title>Bacillus caseinolyticus sp nov.</title>
        <authorList>
            <person name="Dastager S.G."/>
            <person name="Mawlankar R."/>
        </authorList>
    </citation>
    <scope>NUCLEOTIDE SEQUENCE [LARGE SCALE GENOMIC DNA]</scope>
    <source>
        <strain evidence="2 3">SGD-V-76</strain>
    </source>
</reference>
<evidence type="ECO:0000313" key="3">
    <source>
        <dbReference type="Proteomes" id="UP000053681"/>
    </source>
</evidence>
<proteinExistence type="predicted"/>
<keyword evidence="3" id="KW-1185">Reference proteome</keyword>
<sequence>MKKFKLFIDVEKEEDWLNEMIRKGWLCQRVGMFGSYRFIKSSAVSHVIRLDHQTFKNKADFLSYKTLYEDYGWKHIAGTKMSHTQYWMGEPDGDTELFSDLSSQISYYKRLMNYNGFFMVFILFFIMMFYSDKNFEAVWNPKAAYYTQGLWEMENPQFILGFLFETPFALMRFLSPWIMIICGIIFVLTYRKYAKKVKELSS</sequence>
<dbReference type="AlphaFoldDB" id="A0A0V8JJH2"/>
<organism evidence="2 3">
    <name type="scientific">Priestia veravalensis</name>
    <dbReference type="NCBI Taxonomy" id="1414648"/>
    <lineage>
        <taxon>Bacteria</taxon>
        <taxon>Bacillati</taxon>
        <taxon>Bacillota</taxon>
        <taxon>Bacilli</taxon>
        <taxon>Bacillales</taxon>
        <taxon>Bacillaceae</taxon>
        <taxon>Priestia</taxon>
    </lineage>
</organism>
<dbReference type="EMBL" id="LNQP01000050">
    <property type="protein sequence ID" value="KSU87204.1"/>
    <property type="molecule type" value="Genomic_DNA"/>
</dbReference>
<accession>A0A0V8JJH2</accession>
<gene>
    <name evidence="2" type="ORF">AS180_14300</name>
</gene>
<evidence type="ECO:0000256" key="1">
    <source>
        <dbReference type="SAM" id="Phobius"/>
    </source>
</evidence>
<dbReference type="Pfam" id="PF11193">
    <property type="entry name" value="DUF2812"/>
    <property type="match status" value="1"/>
</dbReference>
<evidence type="ECO:0000313" key="2">
    <source>
        <dbReference type="EMBL" id="KSU87204.1"/>
    </source>
</evidence>